<dbReference type="Pfam" id="PF13671">
    <property type="entry name" value="AAA_33"/>
    <property type="match status" value="1"/>
</dbReference>
<dbReference type="eggNOG" id="COG4639">
    <property type="taxonomic scope" value="Bacteria"/>
</dbReference>
<dbReference type="SUPFAM" id="SSF52540">
    <property type="entry name" value="P-loop containing nucleoside triphosphate hydrolases"/>
    <property type="match status" value="1"/>
</dbReference>
<keyword evidence="3" id="KW-1185">Reference proteome</keyword>
<feature type="domain" description="HD" evidence="1">
    <location>
        <begin position="201"/>
        <end position="284"/>
    </location>
</feature>
<keyword evidence="2" id="KW-0378">Hydrolase</keyword>
<dbReference type="eggNOG" id="COG2844">
    <property type="taxonomic scope" value="Bacteria"/>
</dbReference>
<gene>
    <name evidence="2" type="ORF">CD32_13550</name>
</gene>
<comment type="caution">
    <text evidence="2">The sequence shown here is derived from an EMBL/GenBank/DDBJ whole genome shotgun (WGS) entry which is preliminary data.</text>
</comment>
<evidence type="ECO:0000313" key="3">
    <source>
        <dbReference type="Proteomes" id="UP000030437"/>
    </source>
</evidence>
<dbReference type="Pfam" id="PF01966">
    <property type="entry name" value="HD"/>
    <property type="match status" value="1"/>
</dbReference>
<organism evidence="2 3">
    <name type="scientific">Lysinibacillus odysseyi 34hs-1 = NBRC 100172</name>
    <dbReference type="NCBI Taxonomy" id="1220589"/>
    <lineage>
        <taxon>Bacteria</taxon>
        <taxon>Bacillati</taxon>
        <taxon>Bacillota</taxon>
        <taxon>Bacilli</taxon>
        <taxon>Bacillales</taxon>
        <taxon>Bacillaceae</taxon>
        <taxon>Lysinibacillus</taxon>
    </lineage>
</organism>
<dbReference type="SUPFAM" id="SSF109604">
    <property type="entry name" value="HD-domain/PDEase-like"/>
    <property type="match status" value="1"/>
</dbReference>
<dbReference type="Gene3D" id="3.40.50.300">
    <property type="entry name" value="P-loop containing nucleotide triphosphate hydrolases"/>
    <property type="match status" value="1"/>
</dbReference>
<evidence type="ECO:0000313" key="2">
    <source>
        <dbReference type="EMBL" id="KGR84587.1"/>
    </source>
</evidence>
<sequence>MLKLIYMLGIPGSGKSYIAKKIAKQERAKIISTDEIRRELFGDDSKQKKTFQVYREAFSRIDKAFAEGKSAILDATNIDRDLRMKGIARFTNVVKECYYVDTPYDVCLARNASRKRKVETKIMEKMYKFFEFPTYGEGWSQIHIVHHEKPYPISKDSFISLLNQHPNYDDLFNSLSVIDSFAEMIQYNQENPHHTHPLCMHTYKVFEYICQTYEEDDKLAMQIAALFHDIGKPFTKVIKKGRDYASYFLHENVSTHMAVHFLKELGFEDDFIIKTANIIQMHMKIVYADNAASEIYHLLDDEYLWKLYFFAEADSLAKN</sequence>
<reference evidence="2 3" key="1">
    <citation type="submission" date="2014-02" db="EMBL/GenBank/DDBJ databases">
        <title>Draft genome sequence of Lysinibacillus odysseyi NBRC 100172.</title>
        <authorList>
            <person name="Zhang F."/>
            <person name="Wang G."/>
            <person name="Zhang L."/>
        </authorList>
    </citation>
    <scope>NUCLEOTIDE SEQUENCE [LARGE SCALE GENOMIC DNA]</scope>
    <source>
        <strain evidence="2 3">NBRC 100172</strain>
    </source>
</reference>
<protein>
    <submittedName>
        <fullName evidence="2">Phosphohydrolase</fullName>
    </submittedName>
</protein>
<dbReference type="STRING" id="1220589.CD32_13550"/>
<dbReference type="GO" id="GO:0016787">
    <property type="term" value="F:hydrolase activity"/>
    <property type="evidence" value="ECO:0007669"/>
    <property type="project" value="UniProtKB-KW"/>
</dbReference>
<evidence type="ECO:0000259" key="1">
    <source>
        <dbReference type="Pfam" id="PF01966"/>
    </source>
</evidence>
<dbReference type="EMBL" id="JPVP01000056">
    <property type="protein sequence ID" value="KGR84587.1"/>
    <property type="molecule type" value="Genomic_DNA"/>
</dbReference>
<dbReference type="InterPro" id="IPR006674">
    <property type="entry name" value="HD_domain"/>
</dbReference>
<proteinExistence type="predicted"/>
<accession>A0A0A3JC30</accession>
<dbReference type="OrthoDB" id="9805698at2"/>
<name>A0A0A3JC30_9BACI</name>
<dbReference type="Proteomes" id="UP000030437">
    <property type="component" value="Unassembled WGS sequence"/>
</dbReference>
<dbReference type="RefSeq" id="WP_036155388.1">
    <property type="nucleotide sequence ID" value="NZ_AVCX01000005.1"/>
</dbReference>
<dbReference type="PANTHER" id="PTHR12435">
    <property type="match status" value="1"/>
</dbReference>
<dbReference type="Gene3D" id="1.10.3090.10">
    <property type="entry name" value="cca-adding enzyme, domain 2"/>
    <property type="match status" value="1"/>
</dbReference>
<dbReference type="AlphaFoldDB" id="A0A0A3JC30"/>
<dbReference type="InterPro" id="IPR027417">
    <property type="entry name" value="P-loop_NTPase"/>
</dbReference>